<feature type="domain" description="Aminoglycoside phosphotransferase" evidence="3">
    <location>
        <begin position="32"/>
        <end position="260"/>
    </location>
</feature>
<protein>
    <recommendedName>
        <fullName evidence="3">Aminoglycoside phosphotransferase domain-containing protein</fullName>
    </recommendedName>
</protein>
<comment type="caution">
    <text evidence="4">The sequence shown here is derived from an EMBL/GenBank/DDBJ whole genome shotgun (WGS) entry which is preliminary data.</text>
</comment>
<dbReference type="SUPFAM" id="SSF56112">
    <property type="entry name" value="Protein kinase-like (PK-like)"/>
    <property type="match status" value="1"/>
</dbReference>
<accession>A0A918JR58</accession>
<dbReference type="RefSeq" id="WP_189385959.1">
    <property type="nucleotide sequence ID" value="NZ_BAABFY010000043.1"/>
</dbReference>
<dbReference type="Proteomes" id="UP000608345">
    <property type="component" value="Unassembled WGS sequence"/>
</dbReference>
<sequence>MPLNVSADPRKDALQQWLAVIANTHHIQTASLRTASSDASFRRYFRVDTSQAPLIIMDAPPEHENCTPFIDIAEKLAKAGLNVPAILEKDLENGWLLLTDLGNDTYYQRIQKGIDDTALQSLYHDALRALVQMQQASVQGLPAYNAQRLRDELALFTEWYVNQHCQSQLGDDEKNALEKTFSLLVAHNAKQPCVFVHRDYHSPNLLVCDQDIYGPNPGIIDFQDAVNGPISYDLASLVMDARTTWEEPQQLDWAIRYWQMARDAKLPVSDDFANFHTDYEFMGLQRNLRILGVFSRLSIRDGKDHYLQHIPRVNAYVRQVANRYLVFKPLLRLLDRLDNIEHKVGYTF</sequence>
<evidence type="ECO:0000256" key="2">
    <source>
        <dbReference type="ARBA" id="ARBA00022840"/>
    </source>
</evidence>
<dbReference type="GO" id="GO:0005524">
    <property type="term" value="F:ATP binding"/>
    <property type="evidence" value="ECO:0007669"/>
    <property type="project" value="UniProtKB-KW"/>
</dbReference>
<dbReference type="PANTHER" id="PTHR33540">
    <property type="entry name" value="TRNA THREONYLCARBAMOYLADENOSINE BIOSYNTHESIS PROTEIN TSAE"/>
    <property type="match status" value="1"/>
</dbReference>
<evidence type="ECO:0000313" key="4">
    <source>
        <dbReference type="EMBL" id="GGW95238.1"/>
    </source>
</evidence>
<dbReference type="Pfam" id="PF01636">
    <property type="entry name" value="APH"/>
    <property type="match status" value="1"/>
</dbReference>
<dbReference type="InterPro" id="IPR002575">
    <property type="entry name" value="Aminoglycoside_PTrfase"/>
</dbReference>
<reference evidence="4" key="2">
    <citation type="submission" date="2020-09" db="EMBL/GenBank/DDBJ databases">
        <authorList>
            <person name="Sun Q."/>
            <person name="Kim S."/>
        </authorList>
    </citation>
    <scope>NUCLEOTIDE SEQUENCE</scope>
    <source>
        <strain evidence="4">KCTC 23732</strain>
    </source>
</reference>
<keyword evidence="5" id="KW-1185">Reference proteome</keyword>
<dbReference type="PANTHER" id="PTHR33540:SF1">
    <property type="entry name" value="N-ACETYLMURAMATE_N-ACETYLGLUCOSAMINE KINASE"/>
    <property type="match status" value="1"/>
</dbReference>
<dbReference type="AlphaFoldDB" id="A0A918JR58"/>
<name>A0A918JR58_9BURK</name>
<evidence type="ECO:0000259" key="3">
    <source>
        <dbReference type="Pfam" id="PF01636"/>
    </source>
</evidence>
<dbReference type="Gene3D" id="3.90.1200.10">
    <property type="match status" value="1"/>
</dbReference>
<evidence type="ECO:0000313" key="5">
    <source>
        <dbReference type="Proteomes" id="UP000608345"/>
    </source>
</evidence>
<reference evidence="4" key="1">
    <citation type="journal article" date="2014" name="Int. J. Syst. Evol. Microbiol.">
        <title>Complete genome sequence of Corynebacterium casei LMG S-19264T (=DSM 44701T), isolated from a smear-ripened cheese.</title>
        <authorList>
            <consortium name="US DOE Joint Genome Institute (JGI-PGF)"/>
            <person name="Walter F."/>
            <person name="Albersmeier A."/>
            <person name="Kalinowski J."/>
            <person name="Ruckert C."/>
        </authorList>
    </citation>
    <scope>NUCLEOTIDE SEQUENCE</scope>
    <source>
        <strain evidence="4">KCTC 23732</strain>
    </source>
</reference>
<evidence type="ECO:0000256" key="1">
    <source>
        <dbReference type="ARBA" id="ARBA00022741"/>
    </source>
</evidence>
<keyword evidence="2" id="KW-0067">ATP-binding</keyword>
<dbReference type="InterPro" id="IPR011009">
    <property type="entry name" value="Kinase-like_dom_sf"/>
</dbReference>
<gene>
    <name evidence="4" type="ORF">GCM10011450_26250</name>
</gene>
<proteinExistence type="predicted"/>
<dbReference type="Gene3D" id="3.30.200.20">
    <property type="entry name" value="Phosphorylase Kinase, domain 1"/>
    <property type="match status" value="1"/>
</dbReference>
<organism evidence="4 5">
    <name type="scientific">Advenella faeciporci</name>
    <dbReference type="NCBI Taxonomy" id="797535"/>
    <lineage>
        <taxon>Bacteria</taxon>
        <taxon>Pseudomonadati</taxon>
        <taxon>Pseudomonadota</taxon>
        <taxon>Betaproteobacteria</taxon>
        <taxon>Burkholderiales</taxon>
        <taxon>Alcaligenaceae</taxon>
    </lineage>
</organism>
<dbReference type="EMBL" id="BMYS01000025">
    <property type="protein sequence ID" value="GGW95238.1"/>
    <property type="molecule type" value="Genomic_DNA"/>
</dbReference>
<keyword evidence="1" id="KW-0547">Nucleotide-binding</keyword>